<organism evidence="1 2">
    <name type="scientific">Steinernema hermaphroditum</name>
    <dbReference type="NCBI Taxonomy" id="289476"/>
    <lineage>
        <taxon>Eukaryota</taxon>
        <taxon>Metazoa</taxon>
        <taxon>Ecdysozoa</taxon>
        <taxon>Nematoda</taxon>
        <taxon>Chromadorea</taxon>
        <taxon>Rhabditida</taxon>
        <taxon>Tylenchina</taxon>
        <taxon>Panagrolaimomorpha</taxon>
        <taxon>Strongyloidoidea</taxon>
        <taxon>Steinernematidae</taxon>
        <taxon>Steinernema</taxon>
    </lineage>
</organism>
<name>A0AA39IM92_9BILA</name>
<evidence type="ECO:0000313" key="1">
    <source>
        <dbReference type="EMBL" id="KAK0425668.1"/>
    </source>
</evidence>
<accession>A0AA39IM92</accession>
<reference evidence="1" key="1">
    <citation type="submission" date="2023-06" db="EMBL/GenBank/DDBJ databases">
        <title>Genomic analysis of the entomopathogenic nematode Steinernema hermaphroditum.</title>
        <authorList>
            <person name="Schwarz E.M."/>
            <person name="Heppert J.K."/>
            <person name="Baniya A."/>
            <person name="Schwartz H.T."/>
            <person name="Tan C.-H."/>
            <person name="Antoshechkin I."/>
            <person name="Sternberg P.W."/>
            <person name="Goodrich-Blair H."/>
            <person name="Dillman A.R."/>
        </authorList>
    </citation>
    <scope>NUCLEOTIDE SEQUENCE</scope>
    <source>
        <strain evidence="1">PS9179</strain>
        <tissue evidence="1">Whole animal</tissue>
    </source>
</reference>
<proteinExistence type="predicted"/>
<comment type="caution">
    <text evidence="1">The sequence shown here is derived from an EMBL/GenBank/DDBJ whole genome shotgun (WGS) entry which is preliminary data.</text>
</comment>
<dbReference type="AlphaFoldDB" id="A0AA39IM92"/>
<protein>
    <submittedName>
        <fullName evidence="1">Uncharacterized protein</fullName>
    </submittedName>
</protein>
<sequence length="98" mass="10991">MKFWIQTDSNGCSSIKLKYHLIAAAAIETLDADLDSWKTTDKYANTSELLTQLFDSFLQLRNFVAIWVRRRTVDDSLAALITAMASSTMGGERKLPMA</sequence>
<evidence type="ECO:0000313" key="2">
    <source>
        <dbReference type="Proteomes" id="UP001175271"/>
    </source>
</evidence>
<dbReference type="EMBL" id="JAUCMV010000001">
    <property type="protein sequence ID" value="KAK0425668.1"/>
    <property type="molecule type" value="Genomic_DNA"/>
</dbReference>
<keyword evidence="2" id="KW-1185">Reference proteome</keyword>
<gene>
    <name evidence="1" type="ORF">QR680_009313</name>
</gene>
<dbReference type="Proteomes" id="UP001175271">
    <property type="component" value="Unassembled WGS sequence"/>
</dbReference>